<feature type="transmembrane region" description="Helical" evidence="8">
    <location>
        <begin position="7"/>
        <end position="29"/>
    </location>
</feature>
<evidence type="ECO:0000256" key="6">
    <source>
        <dbReference type="ARBA" id="ARBA00022989"/>
    </source>
</evidence>
<keyword evidence="10" id="KW-0808">Transferase</keyword>
<dbReference type="Proteomes" id="UP001564657">
    <property type="component" value="Unassembled WGS sequence"/>
</dbReference>
<evidence type="ECO:0000313" key="10">
    <source>
        <dbReference type="EMBL" id="MEY7998913.1"/>
    </source>
</evidence>
<comment type="caution">
    <text evidence="10">The sequence shown here is derived from an EMBL/GenBank/DDBJ whole genome shotgun (WGS) entry which is preliminary data.</text>
</comment>
<name>A0ABV4BJD9_9CLOT</name>
<reference evidence="10 11" key="1">
    <citation type="submission" date="2024-08" db="EMBL/GenBank/DDBJ databases">
        <title>Clostridium lapicellarii sp. nov., and Clostridium renhuaiense sp. nov., two species isolated from the mud in a fermentation cellar used for producing sauce-flavour Chinese liquors.</title>
        <authorList>
            <person name="Yang F."/>
            <person name="Wang H."/>
            <person name="Chen L.Q."/>
            <person name="Zhou N."/>
            <person name="Lu J.J."/>
            <person name="Pu X.X."/>
            <person name="Wan B."/>
            <person name="Wang L."/>
            <person name="Liu S.J."/>
        </authorList>
    </citation>
    <scope>NUCLEOTIDE SEQUENCE [LARGE SCALE GENOMIC DNA]</scope>
    <source>
        <strain evidence="10 11">MT-5</strain>
    </source>
</reference>
<feature type="domain" description="Sulfatase N-terminal" evidence="9">
    <location>
        <begin position="246"/>
        <end position="533"/>
    </location>
</feature>
<evidence type="ECO:0000256" key="7">
    <source>
        <dbReference type="ARBA" id="ARBA00023136"/>
    </source>
</evidence>
<dbReference type="Gene3D" id="3.40.720.10">
    <property type="entry name" value="Alkaline Phosphatase, subunit A"/>
    <property type="match status" value="1"/>
</dbReference>
<dbReference type="InterPro" id="IPR000917">
    <property type="entry name" value="Sulfatase_N"/>
</dbReference>
<evidence type="ECO:0000259" key="9">
    <source>
        <dbReference type="Pfam" id="PF00884"/>
    </source>
</evidence>
<dbReference type="PIRSF" id="PIRSF005091">
    <property type="entry name" value="Mmb_sulf_HI1246"/>
    <property type="match status" value="1"/>
</dbReference>
<dbReference type="PANTHER" id="PTHR47371">
    <property type="entry name" value="LIPOTEICHOIC ACID SYNTHASE"/>
    <property type="match status" value="1"/>
</dbReference>
<evidence type="ECO:0000313" key="11">
    <source>
        <dbReference type="Proteomes" id="UP001564657"/>
    </source>
</evidence>
<protein>
    <submittedName>
        <fullName evidence="10">LTA synthase family protein</fullName>
        <ecNumber evidence="10">2.7.8.-</ecNumber>
    </submittedName>
</protein>
<dbReference type="GO" id="GO:0016740">
    <property type="term" value="F:transferase activity"/>
    <property type="evidence" value="ECO:0007669"/>
    <property type="project" value="UniProtKB-KW"/>
</dbReference>
<evidence type="ECO:0000256" key="2">
    <source>
        <dbReference type="ARBA" id="ARBA00004936"/>
    </source>
</evidence>
<accession>A0ABV4BJD9</accession>
<dbReference type="Gene3D" id="3.30.1120.170">
    <property type="match status" value="1"/>
</dbReference>
<keyword evidence="7 8" id="KW-0472">Membrane</keyword>
<dbReference type="InterPro" id="IPR017850">
    <property type="entry name" value="Alkaline_phosphatase_core_sf"/>
</dbReference>
<dbReference type="CDD" id="cd16015">
    <property type="entry name" value="LTA_synthase"/>
    <property type="match status" value="1"/>
</dbReference>
<evidence type="ECO:0000256" key="1">
    <source>
        <dbReference type="ARBA" id="ARBA00004651"/>
    </source>
</evidence>
<dbReference type="InterPro" id="IPR050448">
    <property type="entry name" value="OpgB/LTA_synthase_biosynth"/>
</dbReference>
<comment type="subcellular location">
    <subcellularLocation>
        <location evidence="1">Cell membrane</location>
        <topology evidence="1">Multi-pass membrane protein</topology>
    </subcellularLocation>
</comment>
<feature type="transmembrane region" description="Helical" evidence="8">
    <location>
        <begin position="121"/>
        <end position="138"/>
    </location>
</feature>
<evidence type="ECO:0000256" key="5">
    <source>
        <dbReference type="ARBA" id="ARBA00022692"/>
    </source>
</evidence>
<feature type="transmembrane region" description="Helical" evidence="8">
    <location>
        <begin position="69"/>
        <end position="89"/>
    </location>
</feature>
<dbReference type="SUPFAM" id="SSF53649">
    <property type="entry name" value="Alkaline phosphatase-like"/>
    <property type="match status" value="1"/>
</dbReference>
<dbReference type="EMBL" id="JBGEWD010000001">
    <property type="protein sequence ID" value="MEY7998913.1"/>
    <property type="molecule type" value="Genomic_DNA"/>
</dbReference>
<evidence type="ECO:0000256" key="3">
    <source>
        <dbReference type="ARBA" id="ARBA00009983"/>
    </source>
</evidence>
<comment type="pathway">
    <text evidence="2">Cell wall biogenesis; lipoteichoic acid biosynthesis.</text>
</comment>
<organism evidence="10 11">
    <name type="scientific">Clostridium moutaii</name>
    <dbReference type="NCBI Taxonomy" id="3240932"/>
    <lineage>
        <taxon>Bacteria</taxon>
        <taxon>Bacillati</taxon>
        <taxon>Bacillota</taxon>
        <taxon>Clostridia</taxon>
        <taxon>Eubacteriales</taxon>
        <taxon>Clostridiaceae</taxon>
        <taxon>Clostridium</taxon>
    </lineage>
</organism>
<proteinExistence type="inferred from homology"/>
<feature type="transmembrane region" description="Helical" evidence="8">
    <location>
        <begin position="41"/>
        <end position="60"/>
    </location>
</feature>
<keyword evidence="6 8" id="KW-1133">Transmembrane helix</keyword>
<dbReference type="InterPro" id="IPR012160">
    <property type="entry name" value="LtaS-like"/>
</dbReference>
<keyword evidence="5 8" id="KW-0812">Transmembrane</keyword>
<feature type="transmembrane region" description="Helical" evidence="8">
    <location>
        <begin position="150"/>
        <end position="170"/>
    </location>
</feature>
<dbReference type="Pfam" id="PF00884">
    <property type="entry name" value="Sulfatase"/>
    <property type="match status" value="1"/>
</dbReference>
<keyword evidence="4" id="KW-1003">Cell membrane</keyword>
<dbReference type="EC" id="2.7.8.-" evidence="10"/>
<dbReference type="RefSeq" id="WP_369702789.1">
    <property type="nucleotide sequence ID" value="NZ_JBGEWD010000001.1"/>
</dbReference>
<dbReference type="PANTHER" id="PTHR47371:SF3">
    <property type="entry name" value="PHOSPHOGLYCEROL TRANSFERASE I"/>
    <property type="match status" value="1"/>
</dbReference>
<gene>
    <name evidence="10" type="ORF">AB8U03_01650</name>
</gene>
<keyword evidence="11" id="KW-1185">Reference proteome</keyword>
<comment type="similarity">
    <text evidence="3">Belongs to the LTA synthase family.</text>
</comment>
<evidence type="ECO:0000256" key="4">
    <source>
        <dbReference type="ARBA" id="ARBA00022475"/>
    </source>
</evidence>
<sequence length="616" mass="71051">MNRVNLFLLNFLDVIFFIICVTFKILVYGRHLETGYIKTESLFIPTIASVIIIVSISFIFKTKVRSKMLYILNIIISSFIVSDLIYFRYFKDIISLPVLISGFQLGAVKSSVADLMNFKDFLYFFDVIFIVPFINKCVRSRKTDISISYRISVLVVLLFLGVLTDFKSFYNLSKEQPRLLSTMYNKVYITRKLGILNYHCLDIYNSISANITKLAPISKEKVDTIDDFMDKNKSDNKNLKGSVKGKNLIMIQVEALQEFVINASINGQEITPNLNRWVKRSEYFDNFYYQVAAGGTSDAEFMTNNSMYPAPAGAVYFLYSGNKFQAMPENFKNNGYSTAAFHGFRENFWNRDIMYKRFGFDDFYGEKSYRQDESIGLGLSDKSFLNQSLVKLNNMKSPYYAFLITLTSHFPYDAVDKYGNFDVGNLKGSLIGNYLQAIHYTDEQLGMFLDKLDENGTLKNSVVMLYGDHYAIPKDKEQQLFKFLNMSSTSDVNWEKLQKVPLLIHFPDESVKGVNNTYGGEMDIYLTVCNLFDLPGKDMFGKDLFNPNSQRIIFRNGSFIDKNYYYSSQDDVYYNVKTGKRIPENSSLKKDEEDVLNQLGYSDYILKHDAIDKLDK</sequence>
<evidence type="ECO:0000256" key="8">
    <source>
        <dbReference type="SAM" id="Phobius"/>
    </source>
</evidence>